<dbReference type="CDD" id="cd00273">
    <property type="entry name" value="Chemokine_CXC"/>
    <property type="match status" value="1"/>
</dbReference>
<evidence type="ECO:0000256" key="2">
    <source>
        <dbReference type="ARBA" id="ARBA00010665"/>
    </source>
</evidence>
<dbReference type="InterPro" id="IPR001089">
    <property type="entry name" value="Chemokine_CXC"/>
</dbReference>
<dbReference type="Gene3D" id="2.40.50.40">
    <property type="match status" value="1"/>
</dbReference>
<evidence type="ECO:0000313" key="9">
    <source>
        <dbReference type="Proteomes" id="UP000283210"/>
    </source>
</evidence>
<dbReference type="InterPro" id="IPR039809">
    <property type="entry name" value="Chemokine_b/g/d"/>
</dbReference>
<feature type="domain" description="Chemokine interleukin-8-like" evidence="7">
    <location>
        <begin position="22"/>
        <end position="82"/>
    </location>
</feature>
<evidence type="ECO:0000256" key="3">
    <source>
        <dbReference type="ARBA" id="ARBA00022514"/>
    </source>
</evidence>
<feature type="signal peptide" evidence="6">
    <location>
        <begin position="1"/>
        <end position="19"/>
    </location>
</feature>
<name>A0A3S2PGD3_ORYJA</name>
<evidence type="ECO:0000256" key="6">
    <source>
        <dbReference type="SAM" id="SignalP"/>
    </source>
</evidence>
<evidence type="ECO:0000259" key="7">
    <source>
        <dbReference type="SMART" id="SM00199"/>
    </source>
</evidence>
<dbReference type="GO" id="GO:0006952">
    <property type="term" value="P:defense response"/>
    <property type="evidence" value="ECO:0007669"/>
    <property type="project" value="InterPro"/>
</dbReference>
<dbReference type="OrthoDB" id="9948647at2759"/>
<comment type="subcellular location">
    <subcellularLocation>
        <location evidence="1">Secreted</location>
    </subcellularLocation>
</comment>
<reference evidence="8 9" key="1">
    <citation type="submission" date="2018-11" db="EMBL/GenBank/DDBJ databases">
        <authorList>
            <person name="Lopez-Roques C."/>
            <person name="Donnadieu C."/>
            <person name="Bouchez O."/>
            <person name="Klopp C."/>
            <person name="Cabau C."/>
            <person name="Zahm M."/>
        </authorList>
    </citation>
    <scope>NUCLEOTIDE SEQUENCE [LARGE SCALE GENOMIC DNA]</scope>
    <source>
        <strain evidence="8">RS831</strain>
        <tissue evidence="8">Whole body</tissue>
    </source>
</reference>
<accession>A0A3S2PGD3</accession>
<dbReference type="PANTHER" id="PTHR12015:SF198">
    <property type="entry name" value="PLATELET BASIC PROTEIN"/>
    <property type="match status" value="1"/>
</dbReference>
<dbReference type="InterPro" id="IPR001811">
    <property type="entry name" value="Chemokine_IL8-like_dom"/>
</dbReference>
<feature type="chain" id="PRO_5018709914" description="Chemokine interleukin-8-like domain-containing protein" evidence="6">
    <location>
        <begin position="20"/>
        <end position="110"/>
    </location>
</feature>
<keyword evidence="4" id="KW-0964">Secreted</keyword>
<dbReference type="GO" id="GO:0005615">
    <property type="term" value="C:extracellular space"/>
    <property type="evidence" value="ECO:0007669"/>
    <property type="project" value="UniProtKB-KW"/>
</dbReference>
<dbReference type="InterPro" id="IPR033899">
    <property type="entry name" value="CXC_Chemokine_domain"/>
</dbReference>
<feature type="region of interest" description="Disordered" evidence="5">
    <location>
        <begin position="89"/>
        <end position="110"/>
    </location>
</feature>
<evidence type="ECO:0000256" key="1">
    <source>
        <dbReference type="ARBA" id="ARBA00004613"/>
    </source>
</evidence>
<keyword evidence="3" id="KW-0202">Cytokine</keyword>
<dbReference type="InterPro" id="IPR036048">
    <property type="entry name" value="Interleukin_8-like_sf"/>
</dbReference>
<reference evidence="8 9" key="2">
    <citation type="submission" date="2019-01" db="EMBL/GenBank/DDBJ databases">
        <title>A chromosome length genome reference of the Java medaka (oryzias javanicus).</title>
        <authorList>
            <person name="Herpin A."/>
            <person name="Takehana Y."/>
            <person name="Naruse K."/>
            <person name="Ansai S."/>
            <person name="Kawaguchi M."/>
        </authorList>
    </citation>
    <scope>NUCLEOTIDE SEQUENCE [LARGE SCALE GENOMIC DNA]</scope>
    <source>
        <strain evidence="8">RS831</strain>
        <tissue evidence="8">Whole body</tissue>
    </source>
</reference>
<evidence type="ECO:0000256" key="4">
    <source>
        <dbReference type="ARBA" id="ARBA00022525"/>
    </source>
</evidence>
<protein>
    <recommendedName>
        <fullName evidence="7">Chemokine interleukin-8-like domain-containing protein</fullName>
    </recommendedName>
</protein>
<dbReference type="PANTHER" id="PTHR12015">
    <property type="entry name" value="SMALL INDUCIBLE CYTOKINE A"/>
    <property type="match status" value="1"/>
</dbReference>
<keyword evidence="9" id="KW-1185">Reference proteome</keyword>
<evidence type="ECO:0000313" key="8">
    <source>
        <dbReference type="EMBL" id="RVE60428.1"/>
    </source>
</evidence>
<dbReference type="PRINTS" id="PR00437">
    <property type="entry name" value="SMALLCYTKCXC"/>
</dbReference>
<keyword evidence="6" id="KW-0732">Signal</keyword>
<evidence type="ECO:0000256" key="5">
    <source>
        <dbReference type="SAM" id="MobiDB-lite"/>
    </source>
</evidence>
<dbReference type="Pfam" id="PF00048">
    <property type="entry name" value="IL8"/>
    <property type="match status" value="1"/>
</dbReference>
<dbReference type="AlphaFoldDB" id="A0A3S2PGD3"/>
<comment type="similarity">
    <text evidence="2">Belongs to the intercrine alpha (chemokine CxC) family.</text>
</comment>
<dbReference type="SMART" id="SM00199">
    <property type="entry name" value="SCY"/>
    <property type="match status" value="1"/>
</dbReference>
<dbReference type="GO" id="GO:0008009">
    <property type="term" value="F:chemokine activity"/>
    <property type="evidence" value="ECO:0007669"/>
    <property type="project" value="InterPro"/>
</dbReference>
<gene>
    <name evidence="8" type="ORF">OJAV_G00180550</name>
</gene>
<dbReference type="GO" id="GO:0006955">
    <property type="term" value="P:immune response"/>
    <property type="evidence" value="ECO:0007669"/>
    <property type="project" value="InterPro"/>
</dbReference>
<proteinExistence type="inferred from homology"/>
<sequence>MNPAIQSIVLLVCVAVCTGATMKQCQCLNPARGVKPSLIAQVKILPPRPYCSKTQVIITLKDNRQVCLDPDFAFTQAVLKMMKVKSERNSAANLRRSTTTAATASVEPTW</sequence>
<organism evidence="8 9">
    <name type="scientific">Oryzias javanicus</name>
    <name type="common">Javanese ricefish</name>
    <name type="synonym">Aplocheilus javanicus</name>
    <dbReference type="NCBI Taxonomy" id="123683"/>
    <lineage>
        <taxon>Eukaryota</taxon>
        <taxon>Metazoa</taxon>
        <taxon>Chordata</taxon>
        <taxon>Craniata</taxon>
        <taxon>Vertebrata</taxon>
        <taxon>Euteleostomi</taxon>
        <taxon>Actinopterygii</taxon>
        <taxon>Neopterygii</taxon>
        <taxon>Teleostei</taxon>
        <taxon>Neoteleostei</taxon>
        <taxon>Acanthomorphata</taxon>
        <taxon>Ovalentaria</taxon>
        <taxon>Atherinomorphae</taxon>
        <taxon>Beloniformes</taxon>
        <taxon>Adrianichthyidae</taxon>
        <taxon>Oryziinae</taxon>
        <taxon>Oryzias</taxon>
    </lineage>
</organism>
<dbReference type="SUPFAM" id="SSF54117">
    <property type="entry name" value="Interleukin 8-like chemokines"/>
    <property type="match status" value="1"/>
</dbReference>
<dbReference type="PRINTS" id="PR00436">
    <property type="entry name" value="INTERLEUKIN8"/>
</dbReference>
<dbReference type="EMBL" id="CM012454">
    <property type="protein sequence ID" value="RVE60428.1"/>
    <property type="molecule type" value="Genomic_DNA"/>
</dbReference>
<dbReference type="Proteomes" id="UP000283210">
    <property type="component" value="Chromosome 18"/>
</dbReference>